<dbReference type="CDD" id="cd00609">
    <property type="entry name" value="AAT_like"/>
    <property type="match status" value="1"/>
</dbReference>
<dbReference type="Gene3D" id="3.40.640.10">
    <property type="entry name" value="Type I PLP-dependent aspartate aminotransferase-like (Major domain)"/>
    <property type="match status" value="1"/>
</dbReference>
<dbReference type="InterPro" id="IPR004839">
    <property type="entry name" value="Aminotransferase_I/II_large"/>
</dbReference>
<dbReference type="InterPro" id="IPR051798">
    <property type="entry name" value="Class-II_PLP-Dep_Aminotrans"/>
</dbReference>
<dbReference type="InterPro" id="IPR027619">
    <property type="entry name" value="C-S_lyase_PatB-like"/>
</dbReference>
<comment type="cofactor">
    <cofactor evidence="1">
        <name>pyridoxal 5'-phosphate</name>
        <dbReference type="ChEBI" id="CHEBI:597326"/>
    </cofactor>
</comment>
<keyword evidence="4" id="KW-0456">Lyase</keyword>
<dbReference type="InterPro" id="IPR015422">
    <property type="entry name" value="PyrdxlP-dep_Trfase_small"/>
</dbReference>
<dbReference type="InterPro" id="IPR015424">
    <property type="entry name" value="PyrdxlP-dep_Trfase"/>
</dbReference>
<dbReference type="Gene3D" id="3.90.1150.10">
    <property type="entry name" value="Aspartate Aminotransferase, domain 1"/>
    <property type="match status" value="1"/>
</dbReference>
<dbReference type="GO" id="GO:0008483">
    <property type="term" value="F:transaminase activity"/>
    <property type="evidence" value="ECO:0007669"/>
    <property type="project" value="UniProtKB-KW"/>
</dbReference>
<protein>
    <recommendedName>
        <fullName evidence="2">cysteine-S-conjugate beta-lyase</fullName>
        <ecNumber evidence="2">4.4.1.13</ecNumber>
    </recommendedName>
</protein>
<dbReference type="EMBL" id="AZHO01000038">
    <property type="protein sequence ID" value="KMT57919.1"/>
    <property type="molecule type" value="Genomic_DNA"/>
</dbReference>
<accession>A0A0J8GAR7</accession>
<comment type="similarity">
    <text evidence="5">Belongs to the class-II pyridoxal-phosphate-dependent aminotransferase family. MalY/PatB cystathionine beta-lyase subfamily.</text>
</comment>
<reference evidence="7 8" key="1">
    <citation type="journal article" date="2015" name="Genome Biol. Evol.">
        <title>Comparative Genomics of Listeria Sensu Lato: Genus-Wide Differences in Evolutionary Dynamics and the Progressive Gain of Complex, Potentially Pathogenicity-Related Traits through Lateral Gene Transfer.</title>
        <authorList>
            <person name="Chiara M."/>
            <person name="Caruso M."/>
            <person name="D'Erchia A.M."/>
            <person name="Manzari C."/>
            <person name="Fraccalvieri R."/>
            <person name="Goffredo E."/>
            <person name="Latorre L."/>
            <person name="Miccolupo A."/>
            <person name="Padalino I."/>
            <person name="Santagada G."/>
            <person name="Chiocco D."/>
            <person name="Pesole G."/>
            <person name="Horner D.S."/>
            <person name="Parisi A."/>
        </authorList>
    </citation>
    <scope>NUCLEOTIDE SEQUENCE [LARGE SCALE GENOMIC DNA]</scope>
    <source>
        <strain evidence="7 8">1991</strain>
    </source>
</reference>
<evidence type="ECO:0000256" key="3">
    <source>
        <dbReference type="ARBA" id="ARBA00022898"/>
    </source>
</evidence>
<dbReference type="RefSeq" id="WP_007477275.1">
    <property type="nucleotide sequence ID" value="NZ_KQ130623.1"/>
</dbReference>
<evidence type="ECO:0000256" key="5">
    <source>
        <dbReference type="ARBA" id="ARBA00037974"/>
    </source>
</evidence>
<dbReference type="SUPFAM" id="SSF53383">
    <property type="entry name" value="PLP-dependent transferases"/>
    <property type="match status" value="1"/>
</dbReference>
<keyword evidence="7" id="KW-0808">Transferase</keyword>
<dbReference type="NCBIfam" id="TIGR04350">
    <property type="entry name" value="C_S_lyase_PatB"/>
    <property type="match status" value="1"/>
</dbReference>
<proteinExistence type="inferred from homology"/>
<gene>
    <name evidence="7" type="ORF">X560_2617</name>
</gene>
<evidence type="ECO:0000313" key="7">
    <source>
        <dbReference type="EMBL" id="KMT57919.1"/>
    </source>
</evidence>
<dbReference type="OrthoDB" id="9802872at2"/>
<dbReference type="EC" id="4.4.1.13" evidence="2"/>
<dbReference type="AlphaFoldDB" id="A0A0J8GAR7"/>
<evidence type="ECO:0000256" key="1">
    <source>
        <dbReference type="ARBA" id="ARBA00001933"/>
    </source>
</evidence>
<keyword evidence="3" id="KW-0663">Pyridoxal phosphate</keyword>
<evidence type="ECO:0000256" key="4">
    <source>
        <dbReference type="ARBA" id="ARBA00023239"/>
    </source>
</evidence>
<feature type="domain" description="Aminotransferase class I/classII large" evidence="6">
    <location>
        <begin position="30"/>
        <end position="373"/>
    </location>
</feature>
<dbReference type="GO" id="GO:0030170">
    <property type="term" value="F:pyridoxal phosphate binding"/>
    <property type="evidence" value="ECO:0007669"/>
    <property type="project" value="InterPro"/>
</dbReference>
<keyword evidence="7" id="KW-0032">Aminotransferase</keyword>
<dbReference type="Proteomes" id="UP000052258">
    <property type="component" value="Unassembled WGS sequence"/>
</dbReference>
<keyword evidence="8" id="KW-1185">Reference proteome</keyword>
<dbReference type="InterPro" id="IPR015421">
    <property type="entry name" value="PyrdxlP-dep_Trfase_major"/>
</dbReference>
<evidence type="ECO:0000313" key="8">
    <source>
        <dbReference type="Proteomes" id="UP000052258"/>
    </source>
</evidence>
<dbReference type="PATRIC" id="fig|1430899.3.peg.2668"/>
<dbReference type="GO" id="GO:0047804">
    <property type="term" value="F:cysteine-S-conjugate beta-lyase activity"/>
    <property type="evidence" value="ECO:0007669"/>
    <property type="project" value="UniProtKB-EC"/>
</dbReference>
<organism evidence="7 8">
    <name type="scientific">Listeria fleischmannii 1991</name>
    <dbReference type="NCBI Taxonomy" id="1430899"/>
    <lineage>
        <taxon>Bacteria</taxon>
        <taxon>Bacillati</taxon>
        <taxon>Bacillota</taxon>
        <taxon>Bacilli</taxon>
        <taxon>Bacillales</taxon>
        <taxon>Listeriaceae</taxon>
        <taxon>Listeria</taxon>
    </lineage>
</organism>
<evidence type="ECO:0000259" key="6">
    <source>
        <dbReference type="Pfam" id="PF00155"/>
    </source>
</evidence>
<dbReference type="Pfam" id="PF00155">
    <property type="entry name" value="Aminotran_1_2"/>
    <property type="match status" value="1"/>
</dbReference>
<dbReference type="PANTHER" id="PTHR43525:SF1">
    <property type="entry name" value="PROTEIN MALY"/>
    <property type="match status" value="1"/>
</dbReference>
<evidence type="ECO:0000256" key="2">
    <source>
        <dbReference type="ARBA" id="ARBA00012224"/>
    </source>
</evidence>
<sequence>MSYHFDQFIDRRNTFCTQWDYIKDRFGEEDLLPFSISDTDFKAPEPVIKAVSERVSHGIFGYSRWNHSAFKSSITGWYKNRFNADFNEDWVLYSPTVCYAISILIELNSKPKDKVVVFSPLYDAFFNIIKERDRELVLNPLHLENGRYTIDFKSLERELQTAEILLLTNPHNPTGRVFSKEELLKIIALCKAYDVFLISDDIHMDIVYPGSAYTPVLSLSTERVVICSSASKTMNTPGLIGSYLLVPDEALREQFLRILKGRDALSSVSILGMHALIAGYNEGASYVDELLLYLEKNMNLVRDFFSAELPDIAFLQPEATYLAWLDARGLNLTDDAIQNALVTKGKVAVMSGATYGAPGFLRLNVACPESKLLDGLTRMKKALH</sequence>
<name>A0A0J8GAR7_9LIST</name>
<comment type="caution">
    <text evidence="7">The sequence shown here is derived from an EMBL/GenBank/DDBJ whole genome shotgun (WGS) entry which is preliminary data.</text>
</comment>
<dbReference type="PANTHER" id="PTHR43525">
    <property type="entry name" value="PROTEIN MALY"/>
    <property type="match status" value="1"/>
</dbReference>